<evidence type="ECO:0000313" key="2">
    <source>
        <dbReference type="Proteomes" id="UP000253324"/>
    </source>
</evidence>
<accession>A0A368Z5D4</accession>
<comment type="caution">
    <text evidence="1">The sequence shown here is derived from an EMBL/GenBank/DDBJ whole genome shotgun (WGS) entry which is preliminary data.</text>
</comment>
<dbReference type="EMBL" id="QPJM01000001">
    <property type="protein sequence ID" value="RCW87601.1"/>
    <property type="molecule type" value="Genomic_DNA"/>
</dbReference>
<evidence type="ECO:0000313" key="1">
    <source>
        <dbReference type="EMBL" id="RCW87601.1"/>
    </source>
</evidence>
<keyword evidence="2" id="KW-1185">Reference proteome</keyword>
<sequence length="169" mass="19123">MTKDISSFTLKELQNLIANHRRQSATNDPLYLAAIEEHAKRIGNGLSFGKTLGAIVASARGGCFLGYRMVADESGADWNRVHWSMGKHLGELLEFSHRRGWPLLTSIVVNQRYIKTGEMEPESLAGFVEIARRLGFQVVDEVAFLREQQLRVFAWARDTDFENLKFPAI</sequence>
<name>A0A368Z5D4_9HYPH</name>
<dbReference type="Proteomes" id="UP000253324">
    <property type="component" value="Unassembled WGS sequence"/>
</dbReference>
<proteinExistence type="predicted"/>
<protein>
    <submittedName>
        <fullName evidence="1">Uncharacterized protein</fullName>
    </submittedName>
</protein>
<reference evidence="1 2" key="1">
    <citation type="submission" date="2018-07" db="EMBL/GenBank/DDBJ databases">
        <title>Genomic Encyclopedia of Type Strains, Phase III (KMG-III): the genomes of soil and plant-associated and newly described type strains.</title>
        <authorList>
            <person name="Whitman W."/>
        </authorList>
    </citation>
    <scope>NUCLEOTIDE SEQUENCE [LARGE SCALE GENOMIC DNA]</scope>
    <source>
        <strain evidence="1 2">31-25a</strain>
    </source>
</reference>
<organism evidence="1 2">
    <name type="scientific">Phyllobacterium bourgognense</name>
    <dbReference type="NCBI Taxonomy" id="314236"/>
    <lineage>
        <taxon>Bacteria</taxon>
        <taxon>Pseudomonadati</taxon>
        <taxon>Pseudomonadota</taxon>
        <taxon>Alphaproteobacteria</taxon>
        <taxon>Hyphomicrobiales</taxon>
        <taxon>Phyllobacteriaceae</taxon>
        <taxon>Phyllobacterium</taxon>
    </lineage>
</organism>
<dbReference type="OrthoDB" id="9781481at2"/>
<gene>
    <name evidence="1" type="ORF">C7476_101367</name>
</gene>
<dbReference type="RefSeq" id="WP_114428189.1">
    <property type="nucleotide sequence ID" value="NZ_QPJM01000001.1"/>
</dbReference>
<dbReference type="AlphaFoldDB" id="A0A368Z5D4"/>